<dbReference type="GO" id="GO:0008017">
    <property type="term" value="F:microtubule binding"/>
    <property type="evidence" value="ECO:0007669"/>
    <property type="project" value="InterPro"/>
</dbReference>
<name>A0A5J4ZV93_9ASTE</name>
<protein>
    <submittedName>
        <fullName evidence="1">Uncharacterized protein</fullName>
    </submittedName>
</protein>
<dbReference type="EMBL" id="CM018047">
    <property type="protein sequence ID" value="KAA8522665.1"/>
    <property type="molecule type" value="Genomic_DNA"/>
</dbReference>
<dbReference type="PANTHER" id="PTHR31355:SF22">
    <property type="entry name" value="TORTIFOLIA1-LIKE PROTEIN 2"/>
    <property type="match status" value="1"/>
</dbReference>
<sequence length="469" mass="52532">MSCICSLESCCFDKVKPVRDTVLQVLHRWRCFPRPDTPEPSEAGSSSKENFCAGDYGDIFSVNESGCKDVMLTKVGFDSIKKRTPLSTRKACQDFVENSKHSKENCWHIEIAVPGTHNVSSVDVRNEESGVSSITKTFERMIAINTSPQDVGYEYMPIDDRQECSSVSNLVTDNSQTKFVMVSDDCLEEGGMVKSMGINQRFADVEISILKMRDGRSLDSTLTESGSQTMHGCCLQTGNEMVFTRKQLLEIQNKQSNLMDLLKVFTTSTMDSLSMIQLKVSGLGHIVDRIAQDLVQGGRYSDLVTAKFLKKITSIASPRLSTSTPRPSVDIRDRQPALLSMKNTEHFGNLLPGTPIYKFDNPLVAAGGGSDYYPWTELPYSFRKSKERILAVKMEFSKPAERRFVTAASNKIAPNLGKMLRIRSIIEAWVLMPEDLLILSMNLCTKVVSRFRLMMLHWDPFILAFQGEG</sequence>
<evidence type="ECO:0000313" key="2">
    <source>
        <dbReference type="Proteomes" id="UP000325577"/>
    </source>
</evidence>
<dbReference type="InterPro" id="IPR033337">
    <property type="entry name" value="TORTIFOLIA1/SINE1-2"/>
</dbReference>
<evidence type="ECO:0000313" key="1">
    <source>
        <dbReference type="EMBL" id="KAA8522665.1"/>
    </source>
</evidence>
<dbReference type="OrthoDB" id="298726at2759"/>
<proteinExistence type="predicted"/>
<keyword evidence="2" id="KW-1185">Reference proteome</keyword>
<dbReference type="PANTHER" id="PTHR31355">
    <property type="entry name" value="MICROTUBULE-ASSOCIATED PROTEIN TORTIFOLIA1"/>
    <property type="match status" value="1"/>
</dbReference>
<dbReference type="Proteomes" id="UP000325577">
    <property type="component" value="Linkage Group LG4"/>
</dbReference>
<organism evidence="1 2">
    <name type="scientific">Nyssa sinensis</name>
    <dbReference type="NCBI Taxonomy" id="561372"/>
    <lineage>
        <taxon>Eukaryota</taxon>
        <taxon>Viridiplantae</taxon>
        <taxon>Streptophyta</taxon>
        <taxon>Embryophyta</taxon>
        <taxon>Tracheophyta</taxon>
        <taxon>Spermatophyta</taxon>
        <taxon>Magnoliopsida</taxon>
        <taxon>eudicotyledons</taxon>
        <taxon>Gunneridae</taxon>
        <taxon>Pentapetalae</taxon>
        <taxon>asterids</taxon>
        <taxon>Cornales</taxon>
        <taxon>Nyssaceae</taxon>
        <taxon>Nyssa</taxon>
    </lineage>
</organism>
<dbReference type="GO" id="GO:0005874">
    <property type="term" value="C:microtubule"/>
    <property type="evidence" value="ECO:0007669"/>
    <property type="project" value="InterPro"/>
</dbReference>
<reference evidence="1 2" key="1">
    <citation type="submission" date="2019-09" db="EMBL/GenBank/DDBJ databases">
        <title>A chromosome-level genome assembly of the Chinese tupelo Nyssa sinensis.</title>
        <authorList>
            <person name="Yang X."/>
            <person name="Kang M."/>
            <person name="Yang Y."/>
            <person name="Xiong H."/>
            <person name="Wang M."/>
            <person name="Zhang Z."/>
            <person name="Wang Z."/>
            <person name="Wu H."/>
            <person name="Ma T."/>
            <person name="Liu J."/>
            <person name="Xi Z."/>
        </authorList>
    </citation>
    <scope>NUCLEOTIDE SEQUENCE [LARGE SCALE GENOMIC DNA]</scope>
    <source>
        <strain evidence="1">J267</strain>
        <tissue evidence="1">Leaf</tissue>
    </source>
</reference>
<gene>
    <name evidence="1" type="ORF">F0562_009173</name>
</gene>
<dbReference type="AlphaFoldDB" id="A0A5J4ZV93"/>
<accession>A0A5J4ZV93</accession>